<keyword evidence="5 10" id="KW-0732">Signal</keyword>
<evidence type="ECO:0000256" key="1">
    <source>
        <dbReference type="ARBA" id="ARBA00004609"/>
    </source>
</evidence>
<evidence type="ECO:0000259" key="11">
    <source>
        <dbReference type="Pfam" id="PF25079"/>
    </source>
</evidence>
<feature type="domain" description="COBRA C-terminal" evidence="11">
    <location>
        <begin position="430"/>
        <end position="640"/>
    </location>
</feature>
<comment type="subcellular location">
    <subcellularLocation>
        <location evidence="1">Cell membrane</location>
        <topology evidence="1">Lipid-anchor</topology>
        <topology evidence="1">GPI-anchor</topology>
    </subcellularLocation>
</comment>
<protein>
    <recommendedName>
        <fullName evidence="11">COBRA C-terminal domain-containing protein</fullName>
    </recommendedName>
</protein>
<evidence type="ECO:0000256" key="10">
    <source>
        <dbReference type="SAM" id="SignalP"/>
    </source>
</evidence>
<name>A0AAW1GPL7_SAPOF</name>
<dbReference type="Pfam" id="PF25079">
    <property type="entry name" value="COB_C"/>
    <property type="match status" value="1"/>
</dbReference>
<keyword evidence="9" id="KW-1133">Transmembrane helix</keyword>
<dbReference type="PANTHER" id="PTHR31052:SF3">
    <property type="entry name" value="COBRA-LIKE PROTEIN 7"/>
    <property type="match status" value="1"/>
</dbReference>
<dbReference type="GO" id="GO:0005886">
    <property type="term" value="C:plasma membrane"/>
    <property type="evidence" value="ECO:0007669"/>
    <property type="project" value="UniProtKB-SubCell"/>
</dbReference>
<evidence type="ECO:0000256" key="8">
    <source>
        <dbReference type="ARBA" id="ARBA00023288"/>
    </source>
</evidence>
<dbReference type="GO" id="GO:0098552">
    <property type="term" value="C:side of membrane"/>
    <property type="evidence" value="ECO:0007669"/>
    <property type="project" value="UniProtKB-KW"/>
</dbReference>
<keyword evidence="4" id="KW-0336">GPI-anchor</keyword>
<dbReference type="Pfam" id="PF04833">
    <property type="entry name" value="COBRA"/>
    <property type="match status" value="1"/>
</dbReference>
<keyword evidence="7" id="KW-0325">Glycoprotein</keyword>
<evidence type="ECO:0000256" key="7">
    <source>
        <dbReference type="ARBA" id="ARBA00023180"/>
    </source>
</evidence>
<evidence type="ECO:0000256" key="4">
    <source>
        <dbReference type="ARBA" id="ARBA00022622"/>
    </source>
</evidence>
<proteinExistence type="inferred from homology"/>
<evidence type="ECO:0000256" key="3">
    <source>
        <dbReference type="ARBA" id="ARBA00022475"/>
    </source>
</evidence>
<dbReference type="GO" id="GO:0010215">
    <property type="term" value="P:cellulose microfibril organization"/>
    <property type="evidence" value="ECO:0007669"/>
    <property type="project" value="InterPro"/>
</dbReference>
<evidence type="ECO:0000256" key="2">
    <source>
        <dbReference type="ARBA" id="ARBA00005507"/>
    </source>
</evidence>
<dbReference type="InterPro" id="IPR006918">
    <property type="entry name" value="COBRA_pln"/>
</dbReference>
<evidence type="ECO:0000313" key="12">
    <source>
        <dbReference type="EMBL" id="KAK9665789.1"/>
    </source>
</evidence>
<dbReference type="Proteomes" id="UP001443914">
    <property type="component" value="Unassembled WGS sequence"/>
</dbReference>
<keyword evidence="3" id="KW-1003">Cell membrane</keyword>
<dbReference type="PANTHER" id="PTHR31052">
    <property type="entry name" value="COBRA-LIKE PROTEIN 7"/>
    <property type="match status" value="1"/>
</dbReference>
<feature type="signal peptide" evidence="10">
    <location>
        <begin position="1"/>
        <end position="30"/>
    </location>
</feature>
<feature type="transmembrane region" description="Helical" evidence="9">
    <location>
        <begin position="648"/>
        <end position="665"/>
    </location>
</feature>
<evidence type="ECO:0000256" key="5">
    <source>
        <dbReference type="ARBA" id="ARBA00022729"/>
    </source>
</evidence>
<dbReference type="AlphaFoldDB" id="A0AAW1GPL7"/>
<dbReference type="InterPro" id="IPR056900">
    <property type="entry name" value="COB_C"/>
</dbReference>
<comment type="similarity">
    <text evidence="2">Belongs to the COBRA family.</text>
</comment>
<keyword evidence="8" id="KW-0449">Lipoprotein</keyword>
<comment type="caution">
    <text evidence="12">The sequence shown here is derived from an EMBL/GenBank/DDBJ whole genome shotgun (WGS) entry which is preliminary data.</text>
</comment>
<evidence type="ECO:0000313" key="13">
    <source>
        <dbReference type="Proteomes" id="UP001443914"/>
    </source>
</evidence>
<reference evidence="12" key="1">
    <citation type="submission" date="2024-03" db="EMBL/GenBank/DDBJ databases">
        <title>WGS assembly of Saponaria officinalis var. Norfolk2.</title>
        <authorList>
            <person name="Jenkins J."/>
            <person name="Shu S."/>
            <person name="Grimwood J."/>
            <person name="Barry K."/>
            <person name="Goodstein D."/>
            <person name="Schmutz J."/>
            <person name="Leebens-Mack J."/>
            <person name="Osbourn A."/>
        </authorList>
    </citation>
    <scope>NUCLEOTIDE SEQUENCE [LARGE SCALE GENOMIC DNA]</scope>
    <source>
        <strain evidence="12">JIC</strain>
    </source>
</reference>
<organism evidence="12 13">
    <name type="scientific">Saponaria officinalis</name>
    <name type="common">Common soapwort</name>
    <name type="synonym">Lychnis saponaria</name>
    <dbReference type="NCBI Taxonomy" id="3572"/>
    <lineage>
        <taxon>Eukaryota</taxon>
        <taxon>Viridiplantae</taxon>
        <taxon>Streptophyta</taxon>
        <taxon>Embryophyta</taxon>
        <taxon>Tracheophyta</taxon>
        <taxon>Spermatophyta</taxon>
        <taxon>Magnoliopsida</taxon>
        <taxon>eudicotyledons</taxon>
        <taxon>Gunneridae</taxon>
        <taxon>Pentapetalae</taxon>
        <taxon>Caryophyllales</taxon>
        <taxon>Caryophyllaceae</taxon>
        <taxon>Caryophylleae</taxon>
        <taxon>Saponaria</taxon>
    </lineage>
</organism>
<keyword evidence="9" id="KW-0812">Transmembrane</keyword>
<sequence>MGEMRLLHLFSTSLLFIFVLLPFLISPSSAQKPRSPPAPASLTPAPAPAPSSDLCNGIWLSYTWNSGKKLHPRRKGPKQPFSFKSTLTLLNNDDVALKSWQVFVGFQYNELLVSADGAILANGSTLPALVGEGTILAGYPKTDLKTAIQTAGDLEAMTVDVDFAGTQFGVAPPRVPLPNNISLVNDGYICPAPSKVGNFTLETCCFRDPDYKPAMTIADEFLPRQKGDLTIMYDVLRAYGNNYWAQLTMANHNPLGRLDYWQLSWDWMADEFINTMRGAYTDIVNANECITGPQAMEYTGLDFSTVLNCERRPTIIDLPPQYANDSTLGKMPYCCRNGTILPVSMDESKSISSFQIQVYKMPPNMNQSAVIPPQNWQIKGILNPDYKCGPPIRVSPSEFPSPTGIQVNTTSFASWQVVCNITQPKDAKPKCCVSFSGFFNESIMPCKTCACGCPKNTGQTCSATAPAMFLPSEAQLVPFDNRTKLSLAWAQIKHRPIPNPLPCSDNCGVSINWHVATDFNKGWSARVTLFNWDEVDFQDWFLAANLGKASKGFQKAYSFNGTLMTEVNNTIFMQGLPGLNYLIGESNGSTPIDPRVPGKQQSVLSFTKADLSGINIPLRDGFPTKVFFNGEECSLPDVIPISSGYKKTSLAFIPALLALLVIMLIQH</sequence>
<accession>A0AAW1GPL7</accession>
<evidence type="ECO:0000256" key="9">
    <source>
        <dbReference type="SAM" id="Phobius"/>
    </source>
</evidence>
<evidence type="ECO:0000256" key="6">
    <source>
        <dbReference type="ARBA" id="ARBA00023136"/>
    </source>
</evidence>
<keyword evidence="6 9" id="KW-0472">Membrane</keyword>
<feature type="chain" id="PRO_5043665438" description="COBRA C-terminal domain-containing protein" evidence="10">
    <location>
        <begin position="31"/>
        <end position="667"/>
    </location>
</feature>
<keyword evidence="13" id="KW-1185">Reference proteome</keyword>
<dbReference type="EMBL" id="JBDFQZ010000014">
    <property type="protein sequence ID" value="KAK9665789.1"/>
    <property type="molecule type" value="Genomic_DNA"/>
</dbReference>
<gene>
    <name evidence="12" type="ORF">RND81_14G136500</name>
</gene>